<dbReference type="eggNOG" id="COG1404">
    <property type="taxonomic scope" value="Bacteria"/>
</dbReference>
<dbReference type="Proteomes" id="UP000000849">
    <property type="component" value="Chromosome"/>
</dbReference>
<organism evidence="1 2">
    <name type="scientific">Cellulomonas flavigena (strain ATCC 482 / DSM 20109 / BCRC 11376 / JCM 18109 / NBRC 3775 / NCIMB 8073 / NRS 134)</name>
    <dbReference type="NCBI Taxonomy" id="446466"/>
    <lineage>
        <taxon>Bacteria</taxon>
        <taxon>Bacillati</taxon>
        <taxon>Actinomycetota</taxon>
        <taxon>Actinomycetes</taxon>
        <taxon>Micrococcales</taxon>
        <taxon>Cellulomonadaceae</taxon>
        <taxon>Cellulomonas</taxon>
    </lineage>
</organism>
<evidence type="ECO:0000313" key="2">
    <source>
        <dbReference type="Proteomes" id="UP000000849"/>
    </source>
</evidence>
<dbReference type="AlphaFoldDB" id="D5UC72"/>
<dbReference type="OrthoDB" id="4813696at2"/>
<accession>D5UC72</accession>
<name>D5UC72_CELFN</name>
<keyword evidence="2" id="KW-1185">Reference proteome</keyword>
<protein>
    <submittedName>
        <fullName evidence="1">Uncharacterized protein</fullName>
    </submittedName>
</protein>
<dbReference type="STRING" id="446466.Cfla_3352"/>
<gene>
    <name evidence="1" type="ordered locus">Cfla_3352</name>
</gene>
<dbReference type="RefSeq" id="WP_013118560.1">
    <property type="nucleotide sequence ID" value="NC_014151.1"/>
</dbReference>
<sequence length="153" mass="15606">MPIPRTTSTARAGPSQFTLVFTDITLTTVEPPTWHDVDGTADDTFTLPEVDGVVWTRDGDVLAPGTHPGSGTVTLVATAAPGHELTGSTTHAFTFTDLEHVTPPAPTATDNPGTALDVVTVPAATGVTYMLDGTPLAAGDSAARRASPATAGR</sequence>
<evidence type="ECO:0000313" key="1">
    <source>
        <dbReference type="EMBL" id="ADG76231.1"/>
    </source>
</evidence>
<reference evidence="1 2" key="1">
    <citation type="journal article" date="2010" name="Stand. Genomic Sci.">
        <title>Complete genome sequence of Cellulomonas flavigena type strain (134).</title>
        <authorList>
            <person name="Abt B."/>
            <person name="Foster B."/>
            <person name="Lapidus A."/>
            <person name="Clum A."/>
            <person name="Sun H."/>
            <person name="Pukall R."/>
            <person name="Lucas S."/>
            <person name="Glavina Del Rio T."/>
            <person name="Nolan M."/>
            <person name="Tice H."/>
            <person name="Cheng J.F."/>
            <person name="Pitluck S."/>
            <person name="Liolios K."/>
            <person name="Ivanova N."/>
            <person name="Mavromatis K."/>
            <person name="Ovchinnikova G."/>
            <person name="Pati A."/>
            <person name="Goodwin L."/>
            <person name="Chen A."/>
            <person name="Palaniappan K."/>
            <person name="Land M."/>
            <person name="Hauser L."/>
            <person name="Chang Y.J."/>
            <person name="Jeffries C.D."/>
            <person name="Rohde M."/>
            <person name="Goker M."/>
            <person name="Woyke T."/>
            <person name="Bristow J."/>
            <person name="Eisen J.A."/>
            <person name="Markowitz V."/>
            <person name="Hugenholtz P."/>
            <person name="Kyrpides N.C."/>
            <person name="Klenk H.P."/>
        </authorList>
    </citation>
    <scope>NUCLEOTIDE SEQUENCE [LARGE SCALE GENOMIC DNA]</scope>
    <source>
        <strain evidence="2">ATCC 482 / DSM 20109 / BCRC 11376 / JCM 18109 / NBRC 3775 / NCIMB 8073 / NRS 134</strain>
    </source>
</reference>
<dbReference type="HOGENOM" id="CLU_1709959_0_0_11"/>
<proteinExistence type="predicted"/>
<dbReference type="EMBL" id="CP001964">
    <property type="protein sequence ID" value="ADG76231.1"/>
    <property type="molecule type" value="Genomic_DNA"/>
</dbReference>
<dbReference type="KEGG" id="cfl:Cfla_3352"/>